<protein>
    <submittedName>
        <fullName evidence="6">NAD(P)/FAD-dependent oxidoreductase</fullName>
    </submittedName>
</protein>
<sequence length="311" mass="34536">MLLDCAVIGGGPAGLNAALVLGRSRRKTILFDDNKPRNAVTQESHGFITRDGIDPQEFKRIGQEELSRYPDVSIEKQRVHRIIKDHTYFSVETEDGRVFKTKKVIIATGFKEILPDIPQIKEFYGKSLFGCPFCDGWELRDRPLAVIAVDQKAVHMAKLVSNWTDDLIVFTNGNQVASPEEKALLTRKGIKINEKKMISLIGEEGRLRKIQLEDQTEILRAGGFIASEWKQAATFESDLGYEINDQGGIKTDSMQRTKTPGVFACGDTRIAGPSQLIMAASEGSMAAISVNAELVEEKFSGQPEHQVEKGR</sequence>
<dbReference type="PRINTS" id="PR00368">
    <property type="entry name" value="FADPNR"/>
</dbReference>
<evidence type="ECO:0000313" key="6">
    <source>
        <dbReference type="EMBL" id="MFD2913424.1"/>
    </source>
</evidence>
<evidence type="ECO:0000256" key="2">
    <source>
        <dbReference type="ARBA" id="ARBA00011738"/>
    </source>
</evidence>
<evidence type="ECO:0000313" key="7">
    <source>
        <dbReference type="Proteomes" id="UP001597561"/>
    </source>
</evidence>
<dbReference type="Gene3D" id="3.50.50.60">
    <property type="entry name" value="FAD/NAD(P)-binding domain"/>
    <property type="match status" value="2"/>
</dbReference>
<evidence type="ECO:0000256" key="4">
    <source>
        <dbReference type="ARBA" id="ARBA00023002"/>
    </source>
</evidence>
<dbReference type="PRINTS" id="PR00469">
    <property type="entry name" value="PNDRDTASEII"/>
</dbReference>
<proteinExistence type="predicted"/>
<dbReference type="Pfam" id="PF07992">
    <property type="entry name" value="Pyr_redox_2"/>
    <property type="match status" value="1"/>
</dbReference>
<gene>
    <name evidence="6" type="ORF">ACFS5P_16175</name>
</gene>
<dbReference type="PANTHER" id="PTHR48105">
    <property type="entry name" value="THIOREDOXIN REDUCTASE 1-RELATED-RELATED"/>
    <property type="match status" value="1"/>
</dbReference>
<name>A0ABW5ZKA6_9BACL</name>
<evidence type="ECO:0000256" key="3">
    <source>
        <dbReference type="ARBA" id="ARBA00022630"/>
    </source>
</evidence>
<dbReference type="RefSeq" id="WP_204728345.1">
    <property type="nucleotide sequence ID" value="NZ_JAFBDK010000003.1"/>
</dbReference>
<accession>A0ABW5ZKA6</accession>
<dbReference type="Proteomes" id="UP001597561">
    <property type="component" value="Unassembled WGS sequence"/>
</dbReference>
<dbReference type="InterPro" id="IPR036188">
    <property type="entry name" value="FAD/NAD-bd_sf"/>
</dbReference>
<keyword evidence="4" id="KW-0560">Oxidoreductase</keyword>
<keyword evidence="7" id="KW-1185">Reference proteome</keyword>
<dbReference type="SUPFAM" id="SSF51905">
    <property type="entry name" value="FAD/NAD(P)-binding domain"/>
    <property type="match status" value="1"/>
</dbReference>
<feature type="domain" description="FAD/NAD(P)-binding" evidence="5">
    <location>
        <begin position="4"/>
        <end position="283"/>
    </location>
</feature>
<comment type="caution">
    <text evidence="6">The sequence shown here is derived from an EMBL/GenBank/DDBJ whole genome shotgun (WGS) entry which is preliminary data.</text>
</comment>
<comment type="subunit">
    <text evidence="2">Homodimer.</text>
</comment>
<organism evidence="6 7">
    <name type="scientific">Jeotgalibacillus terrae</name>
    <dbReference type="NCBI Taxonomy" id="587735"/>
    <lineage>
        <taxon>Bacteria</taxon>
        <taxon>Bacillati</taxon>
        <taxon>Bacillota</taxon>
        <taxon>Bacilli</taxon>
        <taxon>Bacillales</taxon>
        <taxon>Caryophanaceae</taxon>
        <taxon>Jeotgalibacillus</taxon>
    </lineage>
</organism>
<reference evidence="7" key="1">
    <citation type="journal article" date="2019" name="Int. J. Syst. Evol. Microbiol.">
        <title>The Global Catalogue of Microorganisms (GCM) 10K type strain sequencing project: providing services to taxonomists for standard genome sequencing and annotation.</title>
        <authorList>
            <consortium name="The Broad Institute Genomics Platform"/>
            <consortium name="The Broad Institute Genome Sequencing Center for Infectious Disease"/>
            <person name="Wu L."/>
            <person name="Ma J."/>
        </authorList>
    </citation>
    <scope>NUCLEOTIDE SEQUENCE [LARGE SCALE GENOMIC DNA]</scope>
    <source>
        <strain evidence="7">KCTC 13528</strain>
    </source>
</reference>
<dbReference type="InterPro" id="IPR023753">
    <property type="entry name" value="FAD/NAD-binding_dom"/>
</dbReference>
<dbReference type="InterPro" id="IPR050097">
    <property type="entry name" value="Ferredoxin-NADP_redctase_2"/>
</dbReference>
<keyword evidence="3" id="KW-0285">Flavoprotein</keyword>
<evidence type="ECO:0000259" key="5">
    <source>
        <dbReference type="Pfam" id="PF07992"/>
    </source>
</evidence>
<evidence type="ECO:0000256" key="1">
    <source>
        <dbReference type="ARBA" id="ARBA00001974"/>
    </source>
</evidence>
<comment type="cofactor">
    <cofactor evidence="1">
        <name>FAD</name>
        <dbReference type="ChEBI" id="CHEBI:57692"/>
    </cofactor>
</comment>
<dbReference type="EMBL" id="JBHUPG010000031">
    <property type="protein sequence ID" value="MFD2913424.1"/>
    <property type="molecule type" value="Genomic_DNA"/>
</dbReference>